<gene>
    <name evidence="1" type="ORF">FIBSPDRAFT_865613</name>
    <name evidence="2" type="ORF">FIBSPDRAFT_865618</name>
</gene>
<dbReference type="EMBL" id="KV417589">
    <property type="protein sequence ID" value="KZP16863.1"/>
    <property type="molecule type" value="Genomic_DNA"/>
</dbReference>
<dbReference type="EMBL" id="KV417589">
    <property type="protein sequence ID" value="KZP16860.1"/>
    <property type="molecule type" value="Genomic_DNA"/>
</dbReference>
<dbReference type="Proteomes" id="UP000076532">
    <property type="component" value="Unassembled WGS sequence"/>
</dbReference>
<proteinExistence type="predicted"/>
<reference evidence="1 3" key="1">
    <citation type="journal article" date="2016" name="Mol. Biol. Evol.">
        <title>Comparative Genomics of Early-Diverging Mushroom-Forming Fungi Provides Insights into the Origins of Lignocellulose Decay Capabilities.</title>
        <authorList>
            <person name="Nagy L.G."/>
            <person name="Riley R."/>
            <person name="Tritt A."/>
            <person name="Adam C."/>
            <person name="Daum C."/>
            <person name="Floudas D."/>
            <person name="Sun H."/>
            <person name="Yadav J.S."/>
            <person name="Pangilinan J."/>
            <person name="Larsson K.H."/>
            <person name="Matsuura K."/>
            <person name="Barry K."/>
            <person name="Labutti K."/>
            <person name="Kuo R."/>
            <person name="Ohm R.A."/>
            <person name="Bhattacharya S.S."/>
            <person name="Shirouzu T."/>
            <person name="Yoshinaga Y."/>
            <person name="Martin F.M."/>
            <person name="Grigoriev I.V."/>
            <person name="Hibbett D.S."/>
        </authorList>
    </citation>
    <scope>NUCLEOTIDE SEQUENCE [LARGE SCALE GENOMIC DNA]</scope>
    <source>
        <strain evidence="1 3">CBS 109695</strain>
    </source>
</reference>
<evidence type="ECO:0000313" key="2">
    <source>
        <dbReference type="EMBL" id="KZP16863.1"/>
    </source>
</evidence>
<organism evidence="1 3">
    <name type="scientific">Athelia psychrophila</name>
    <dbReference type="NCBI Taxonomy" id="1759441"/>
    <lineage>
        <taxon>Eukaryota</taxon>
        <taxon>Fungi</taxon>
        <taxon>Dikarya</taxon>
        <taxon>Basidiomycota</taxon>
        <taxon>Agaricomycotina</taxon>
        <taxon>Agaricomycetes</taxon>
        <taxon>Agaricomycetidae</taxon>
        <taxon>Atheliales</taxon>
        <taxon>Atheliaceae</taxon>
        <taxon>Athelia</taxon>
    </lineage>
</organism>
<keyword evidence="3" id="KW-1185">Reference proteome</keyword>
<protein>
    <submittedName>
        <fullName evidence="1">Uncharacterized protein</fullName>
    </submittedName>
</protein>
<evidence type="ECO:0000313" key="3">
    <source>
        <dbReference type="Proteomes" id="UP000076532"/>
    </source>
</evidence>
<accession>A0A166FJ51</accession>
<dbReference type="AlphaFoldDB" id="A0A166FJ51"/>
<evidence type="ECO:0000313" key="1">
    <source>
        <dbReference type="EMBL" id="KZP16860.1"/>
    </source>
</evidence>
<name>A0A166FJ51_9AGAM</name>
<sequence>MRPCLSSSPEVHMDCRNSSLSTAALGVQLPSNDQFGHQFFCSIRRIRSHGTSHETQLLPKRVRLRWII</sequence>